<evidence type="ECO:0000313" key="1">
    <source>
        <dbReference type="EMBL" id="ELQ41299.1"/>
    </source>
</evidence>
<dbReference type="Proteomes" id="UP000011086">
    <property type="component" value="Unassembled WGS sequence"/>
</dbReference>
<sequence>MNSISGGRAREVNIKDALVKGSSAVTVGDFTKRVTNLSEDVPKRPR</sequence>
<name>A0AA97PNQ0_PYRO3</name>
<dbReference type="EMBL" id="JH794022">
    <property type="protein sequence ID" value="ELQ41299.1"/>
    <property type="molecule type" value="Genomic_DNA"/>
</dbReference>
<accession>A0AA97PNQ0</accession>
<protein>
    <submittedName>
        <fullName evidence="1">Uncharacterized protein</fullName>
    </submittedName>
</protein>
<proteinExistence type="predicted"/>
<gene>
    <name evidence="1" type="ORF">OOU_Y34scaffold00285g6</name>
</gene>
<organism evidence="1">
    <name type="scientific">Pyricularia oryzae (strain Y34)</name>
    <name type="common">Rice blast fungus</name>
    <name type="synonym">Magnaporthe oryzae</name>
    <dbReference type="NCBI Taxonomy" id="1143189"/>
    <lineage>
        <taxon>Eukaryota</taxon>
        <taxon>Fungi</taxon>
        <taxon>Dikarya</taxon>
        <taxon>Ascomycota</taxon>
        <taxon>Pezizomycotina</taxon>
        <taxon>Sordariomycetes</taxon>
        <taxon>Sordariomycetidae</taxon>
        <taxon>Magnaporthales</taxon>
        <taxon>Pyriculariaceae</taxon>
        <taxon>Pyricularia</taxon>
    </lineage>
</organism>
<reference evidence="1" key="1">
    <citation type="journal article" date="2012" name="PLoS Genet.">
        <title>Comparative analysis of the genomes of two field isolates of the rice blast fungus Magnaporthe oryzae.</title>
        <authorList>
            <person name="Xue M."/>
            <person name="Yang J."/>
            <person name="Li Z."/>
            <person name="Hu S."/>
            <person name="Yao N."/>
            <person name="Dean R.A."/>
            <person name="Zhao W."/>
            <person name="Shen M."/>
            <person name="Zhang H."/>
            <person name="Li C."/>
            <person name="Liu L."/>
            <person name="Cao L."/>
            <person name="Xu X."/>
            <person name="Xing Y."/>
            <person name="Hsiang T."/>
            <person name="Zhang Z."/>
            <person name="Xu J.R."/>
            <person name="Peng Y.L."/>
        </authorList>
    </citation>
    <scope>NUCLEOTIDE SEQUENCE</scope>
    <source>
        <strain evidence="1">Y34</strain>
    </source>
</reference>
<dbReference type="AlphaFoldDB" id="A0AA97PNQ0"/>